<dbReference type="RefSeq" id="WP_140479016.1">
    <property type="nucleotide sequence ID" value="NZ_CP041090.2"/>
</dbReference>
<keyword evidence="2" id="KW-1185">Reference proteome</keyword>
<protein>
    <submittedName>
        <fullName evidence="1">Uncharacterized protein</fullName>
    </submittedName>
</protein>
<reference evidence="2" key="1">
    <citation type="submission" date="2019-06" db="EMBL/GenBank/DDBJ databases">
        <title>Whole-Genome Sequence of Bradyrhizobium sp. 3 Strain 65S1MB.</title>
        <authorList>
            <person name="Bromfield E.S.P."/>
            <person name="Cloutier S."/>
            <person name="Nguyen H.D.T."/>
        </authorList>
    </citation>
    <scope>NUCLEOTIDE SEQUENCE [LARGE SCALE GENOMIC DNA]</scope>
    <source>
        <strain evidence="2">65S1MB</strain>
    </source>
</reference>
<evidence type="ECO:0000313" key="1">
    <source>
        <dbReference type="EMBL" id="QDF37540.1"/>
    </source>
</evidence>
<dbReference type="Proteomes" id="UP000319298">
    <property type="component" value="Chromosome"/>
</dbReference>
<evidence type="ECO:0000313" key="2">
    <source>
        <dbReference type="Proteomes" id="UP000319298"/>
    </source>
</evidence>
<name>A0ABX5W2N6_9BRAD</name>
<organism evidence="1 2">
    <name type="scientific">Bradyrhizobium symbiodeficiens</name>
    <dbReference type="NCBI Taxonomy" id="1404367"/>
    <lineage>
        <taxon>Bacteria</taxon>
        <taxon>Pseudomonadati</taxon>
        <taxon>Pseudomonadota</taxon>
        <taxon>Alphaproteobacteria</taxon>
        <taxon>Hyphomicrobiales</taxon>
        <taxon>Nitrobacteraceae</taxon>
        <taxon>Bradyrhizobium</taxon>
    </lineage>
</organism>
<proteinExistence type="predicted"/>
<sequence>MTPNPLDSMPYDNMVGIWIGTFAIFDTAGDCVTAGPSRYMVYWKDRPNLMHFRQDEDLRATVVKSLIKRVEDPILRRLLQVDDAAARIGDLGTPDYDLIVTGKSATGVGMGPAGRPVEATAAELSPDVYHFQLAEKGIEAQFRWYNTHIFASQDERRTIGPVINLTGRIGLIMLHTYTRISRSVPETLFTTLGEKLSPRL</sequence>
<dbReference type="EMBL" id="CP041090">
    <property type="protein sequence ID" value="QDF37540.1"/>
    <property type="molecule type" value="Genomic_DNA"/>
</dbReference>
<accession>A0ABX5W2N6</accession>
<reference evidence="1 2" key="2">
    <citation type="journal article" date="2020" name="Int. J. Syst. Evol. Microbiol.">
        <title>Description and complete genome sequences of Bradyrhizobium symbiodeficiens sp. nov., a non-symbiotic bacterium associated with legumes native to Canada.</title>
        <authorList>
            <person name="Bromfield E.S.P."/>
            <person name="Cloutier S."/>
            <person name="Nguyen H.D.T."/>
        </authorList>
    </citation>
    <scope>NUCLEOTIDE SEQUENCE [LARGE SCALE GENOMIC DNA]</scope>
    <source>
        <strain evidence="1 2">65S1MB</strain>
    </source>
</reference>
<gene>
    <name evidence="1" type="ORF">FJN17_08145</name>
</gene>